<evidence type="ECO:0000313" key="2">
    <source>
        <dbReference type="Proteomes" id="UP000799428"/>
    </source>
</evidence>
<reference evidence="1" key="1">
    <citation type="journal article" date="2020" name="Stud. Mycol.">
        <title>101 Dothideomycetes genomes: a test case for predicting lifestyles and emergence of pathogens.</title>
        <authorList>
            <person name="Haridas S."/>
            <person name="Albert R."/>
            <person name="Binder M."/>
            <person name="Bloem J."/>
            <person name="Labutti K."/>
            <person name="Salamov A."/>
            <person name="Andreopoulos B."/>
            <person name="Baker S."/>
            <person name="Barry K."/>
            <person name="Bills G."/>
            <person name="Bluhm B."/>
            <person name="Cannon C."/>
            <person name="Castanera R."/>
            <person name="Culley D."/>
            <person name="Daum C."/>
            <person name="Ezra D."/>
            <person name="Gonzalez J."/>
            <person name="Henrissat B."/>
            <person name="Kuo A."/>
            <person name="Liang C."/>
            <person name="Lipzen A."/>
            <person name="Lutzoni F."/>
            <person name="Magnuson J."/>
            <person name="Mondo S."/>
            <person name="Nolan M."/>
            <person name="Ohm R."/>
            <person name="Pangilinan J."/>
            <person name="Park H.-J."/>
            <person name="Ramirez L."/>
            <person name="Alfaro M."/>
            <person name="Sun H."/>
            <person name="Tritt A."/>
            <person name="Yoshinaga Y."/>
            <person name="Zwiers L.-H."/>
            <person name="Turgeon B."/>
            <person name="Goodwin S."/>
            <person name="Spatafora J."/>
            <person name="Crous P."/>
            <person name="Grigoriev I."/>
        </authorList>
    </citation>
    <scope>NUCLEOTIDE SEQUENCE</scope>
    <source>
        <strain evidence="1">CBS 279.74</strain>
    </source>
</reference>
<name>A0A6G1KQ07_9PLEO</name>
<gene>
    <name evidence="1" type="ORF">K504DRAFT_6190</name>
</gene>
<sequence>MGYACVGWLGFFSFLFLFLLLLLLLLLLDLHAFQLDFFDIPVITVRRWLVPKRLFMVLVPPTGWELYLPLRLPIYPFPSPILHSYIANNEVASRLPTD</sequence>
<proteinExistence type="predicted"/>
<accession>A0A6G1KQ07</accession>
<keyword evidence="2" id="KW-1185">Reference proteome</keyword>
<dbReference type="AlphaFoldDB" id="A0A6G1KQ07"/>
<evidence type="ECO:0000313" key="1">
    <source>
        <dbReference type="EMBL" id="KAF2714562.1"/>
    </source>
</evidence>
<protein>
    <submittedName>
        <fullName evidence="1">Uncharacterized protein</fullName>
    </submittedName>
</protein>
<organism evidence="1 2">
    <name type="scientific">Pleomassaria siparia CBS 279.74</name>
    <dbReference type="NCBI Taxonomy" id="1314801"/>
    <lineage>
        <taxon>Eukaryota</taxon>
        <taxon>Fungi</taxon>
        <taxon>Dikarya</taxon>
        <taxon>Ascomycota</taxon>
        <taxon>Pezizomycotina</taxon>
        <taxon>Dothideomycetes</taxon>
        <taxon>Pleosporomycetidae</taxon>
        <taxon>Pleosporales</taxon>
        <taxon>Pleomassariaceae</taxon>
        <taxon>Pleomassaria</taxon>
    </lineage>
</organism>
<dbReference type="Proteomes" id="UP000799428">
    <property type="component" value="Unassembled WGS sequence"/>
</dbReference>
<dbReference type="EMBL" id="MU005764">
    <property type="protein sequence ID" value="KAF2714562.1"/>
    <property type="molecule type" value="Genomic_DNA"/>
</dbReference>